<dbReference type="InterPro" id="IPR023821">
    <property type="entry name" value="rSAM_TatD-assoc"/>
</dbReference>
<dbReference type="PROSITE" id="PS51918">
    <property type="entry name" value="RADICAL_SAM"/>
    <property type="match status" value="1"/>
</dbReference>
<keyword evidence="1" id="KW-0004">4Fe-4S</keyword>
<evidence type="ECO:0000256" key="2">
    <source>
        <dbReference type="ARBA" id="ARBA00022691"/>
    </source>
</evidence>
<dbReference type="Proteomes" id="UP000008457">
    <property type="component" value="Chromosome"/>
</dbReference>
<dbReference type="Gene3D" id="3.20.20.70">
    <property type="entry name" value="Aldolase class I"/>
    <property type="match status" value="1"/>
</dbReference>
<organism evidence="7 8">
    <name type="scientific">Mahella australiensis (strain DSM 15567 / CIP 107919 / 50-1 BON)</name>
    <dbReference type="NCBI Taxonomy" id="697281"/>
    <lineage>
        <taxon>Bacteria</taxon>
        <taxon>Bacillati</taxon>
        <taxon>Bacillota</taxon>
        <taxon>Clostridia</taxon>
        <taxon>Thermoanaerobacterales</taxon>
        <taxon>Thermoanaerobacterales Family IV. Incertae Sedis</taxon>
        <taxon>Mahella</taxon>
    </lineage>
</organism>
<dbReference type="NCBIfam" id="TIGR04038">
    <property type="entry name" value="tatD_link_rSAM"/>
    <property type="match status" value="1"/>
</dbReference>
<keyword evidence="5" id="KW-0411">Iron-sulfur</keyword>
<reference evidence="7 8" key="2">
    <citation type="journal article" date="2011" name="Stand. Genomic Sci.">
        <title>Complete genome sequence of Mahella australiensis type strain (50-1 BON).</title>
        <authorList>
            <person name="Sikorski J."/>
            <person name="Teshima H."/>
            <person name="Nolan M."/>
            <person name="Lucas S."/>
            <person name="Hammon N."/>
            <person name="Deshpande S."/>
            <person name="Cheng J.F."/>
            <person name="Pitluck S."/>
            <person name="Liolios K."/>
            <person name="Pagani I."/>
            <person name="Ivanova N."/>
            <person name="Huntemann M."/>
            <person name="Mavromatis K."/>
            <person name="Ovchinikova G."/>
            <person name="Pati A."/>
            <person name="Tapia R."/>
            <person name="Han C."/>
            <person name="Goodwin L."/>
            <person name="Chen A."/>
            <person name="Palaniappan K."/>
            <person name="Land M."/>
            <person name="Hauser L."/>
            <person name="Ngatchou-Djao O.D."/>
            <person name="Rohde M."/>
            <person name="Pukall R."/>
            <person name="Spring S."/>
            <person name="Abt B."/>
            <person name="Goker M."/>
            <person name="Detter J.C."/>
            <person name="Woyke T."/>
            <person name="Bristow J."/>
            <person name="Markowitz V."/>
            <person name="Hugenholtz P."/>
            <person name="Eisen J.A."/>
            <person name="Kyrpides N.C."/>
            <person name="Klenk H.P."/>
            <person name="Lapidus A."/>
        </authorList>
    </citation>
    <scope>NUCLEOTIDE SEQUENCE [LARGE SCALE GENOMIC DNA]</scope>
    <source>
        <strain evidence="8">DSM 15567 / CIP 107919 / 50-1 BON</strain>
    </source>
</reference>
<dbReference type="SFLD" id="SFLDS00029">
    <property type="entry name" value="Radical_SAM"/>
    <property type="match status" value="1"/>
</dbReference>
<dbReference type="InterPro" id="IPR058240">
    <property type="entry name" value="rSAM_sf"/>
</dbReference>
<dbReference type="KEGG" id="mas:Mahau_0498"/>
<evidence type="ECO:0000256" key="5">
    <source>
        <dbReference type="ARBA" id="ARBA00023014"/>
    </source>
</evidence>
<dbReference type="GO" id="GO:0046872">
    <property type="term" value="F:metal ion binding"/>
    <property type="evidence" value="ECO:0007669"/>
    <property type="project" value="UniProtKB-KW"/>
</dbReference>
<evidence type="ECO:0000256" key="3">
    <source>
        <dbReference type="ARBA" id="ARBA00022723"/>
    </source>
</evidence>
<keyword evidence="2" id="KW-0949">S-adenosyl-L-methionine</keyword>
<dbReference type="HOGENOM" id="CLU_1364481_0_0_9"/>
<evidence type="ECO:0000313" key="8">
    <source>
        <dbReference type="Proteomes" id="UP000008457"/>
    </source>
</evidence>
<proteinExistence type="predicted"/>
<dbReference type="InterPro" id="IPR007197">
    <property type="entry name" value="rSAM"/>
</dbReference>
<accession>F3ZYW6</accession>
<evidence type="ECO:0000259" key="6">
    <source>
        <dbReference type="PROSITE" id="PS51918"/>
    </source>
</evidence>
<sequence>MQQTVYEVGKNLYINLTNRCTNRCSFCLRENEDGYKGYDLWLDREPSVQEVIEAVGDPKKYKEIVFCGYGEPMMRLDELLEISRVLKSKGARVRINTNGQANLIHGRNVVPELAGLIDAVSISLNAPDAERYVKVCDPKFGERSFDAILEFTAECKKYIPDVTLTVVNVLSPEDIERCKAIADKLGVGFRVREYER</sequence>
<dbReference type="SUPFAM" id="SSF102114">
    <property type="entry name" value="Radical SAM enzymes"/>
    <property type="match status" value="1"/>
</dbReference>
<protein>
    <submittedName>
        <fullName evidence="7">Radical SAM domain protein</fullName>
    </submittedName>
</protein>
<dbReference type="Pfam" id="PF04055">
    <property type="entry name" value="Radical_SAM"/>
    <property type="match status" value="1"/>
</dbReference>
<evidence type="ECO:0000256" key="1">
    <source>
        <dbReference type="ARBA" id="ARBA00022485"/>
    </source>
</evidence>
<name>F3ZYW6_MAHA5</name>
<dbReference type="eggNOG" id="COG0535">
    <property type="taxonomic scope" value="Bacteria"/>
</dbReference>
<dbReference type="GO" id="GO:0051539">
    <property type="term" value="F:4 iron, 4 sulfur cluster binding"/>
    <property type="evidence" value="ECO:0007669"/>
    <property type="project" value="UniProtKB-KW"/>
</dbReference>
<dbReference type="STRING" id="697281.Mahau_0498"/>
<dbReference type="GO" id="GO:0003824">
    <property type="term" value="F:catalytic activity"/>
    <property type="evidence" value="ECO:0007669"/>
    <property type="project" value="InterPro"/>
</dbReference>
<dbReference type="PANTHER" id="PTHR42836">
    <property type="entry name" value="7-CARBOXY-7-DEAZAGUANINE SYNTHASE"/>
    <property type="match status" value="1"/>
</dbReference>
<dbReference type="EMBL" id="CP002360">
    <property type="protein sequence ID" value="AEE95711.1"/>
    <property type="molecule type" value="Genomic_DNA"/>
</dbReference>
<reference evidence="8" key="1">
    <citation type="submission" date="2010-11" db="EMBL/GenBank/DDBJ databases">
        <title>The complete genome of Mahella australiensis DSM 15567.</title>
        <authorList>
            <consortium name="US DOE Joint Genome Institute (JGI-PGF)"/>
            <person name="Lucas S."/>
            <person name="Copeland A."/>
            <person name="Lapidus A."/>
            <person name="Bruce D."/>
            <person name="Goodwin L."/>
            <person name="Pitluck S."/>
            <person name="Kyrpides N."/>
            <person name="Mavromatis K."/>
            <person name="Pagani I."/>
            <person name="Ivanova N."/>
            <person name="Teshima H."/>
            <person name="Brettin T."/>
            <person name="Detter J.C."/>
            <person name="Han C."/>
            <person name="Tapia R."/>
            <person name="Land M."/>
            <person name="Hauser L."/>
            <person name="Markowitz V."/>
            <person name="Cheng J.-F."/>
            <person name="Hugenholtz P."/>
            <person name="Woyke T."/>
            <person name="Wu D."/>
            <person name="Spring S."/>
            <person name="Pukall R."/>
            <person name="Steenblock K."/>
            <person name="Schneider S."/>
            <person name="Klenk H.-P."/>
            <person name="Eisen J.A."/>
        </authorList>
    </citation>
    <scope>NUCLEOTIDE SEQUENCE [LARGE SCALE GENOMIC DNA]</scope>
    <source>
        <strain evidence="8">DSM 15567 / CIP 107919 / 50-1 BON</strain>
    </source>
</reference>
<dbReference type="SFLD" id="SFLDG01111">
    <property type="entry name" value="Uncharacterised_Radical_SAM_Su"/>
    <property type="match status" value="1"/>
</dbReference>
<dbReference type="PANTHER" id="PTHR42836:SF1">
    <property type="entry name" value="7-CARBOXY-7-DEAZAGUANINE SYNTHASE"/>
    <property type="match status" value="1"/>
</dbReference>
<dbReference type="InterPro" id="IPR013785">
    <property type="entry name" value="Aldolase_TIM"/>
</dbReference>
<dbReference type="AlphaFoldDB" id="F3ZYW6"/>
<feature type="domain" description="Radical SAM core" evidence="6">
    <location>
        <begin position="6"/>
        <end position="196"/>
    </location>
</feature>
<evidence type="ECO:0000256" key="4">
    <source>
        <dbReference type="ARBA" id="ARBA00023004"/>
    </source>
</evidence>
<evidence type="ECO:0000313" key="7">
    <source>
        <dbReference type="EMBL" id="AEE95711.1"/>
    </source>
</evidence>
<gene>
    <name evidence="7" type="ordered locus">Mahau_0498</name>
</gene>
<keyword evidence="8" id="KW-1185">Reference proteome</keyword>
<keyword evidence="4" id="KW-0408">Iron</keyword>
<dbReference type="CDD" id="cd01335">
    <property type="entry name" value="Radical_SAM"/>
    <property type="match status" value="1"/>
</dbReference>
<keyword evidence="3" id="KW-0479">Metal-binding</keyword>